<evidence type="ECO:0000256" key="5">
    <source>
        <dbReference type="ARBA" id="ARBA00022692"/>
    </source>
</evidence>
<keyword evidence="8 9" id="KW-0472">Membrane</keyword>
<dbReference type="EMBL" id="JAUSVO010000003">
    <property type="protein sequence ID" value="MDQ0438149.1"/>
    <property type="molecule type" value="Genomic_DNA"/>
</dbReference>
<keyword evidence="7 9" id="KW-1133">Transmembrane helix</keyword>
<keyword evidence="4" id="KW-1003">Cell membrane</keyword>
<evidence type="ECO:0000256" key="2">
    <source>
        <dbReference type="ARBA" id="ARBA00010072"/>
    </source>
</evidence>
<dbReference type="PANTHER" id="PTHR30614">
    <property type="entry name" value="MEMBRANE COMPONENT OF AMINO ACID ABC TRANSPORTER"/>
    <property type="match status" value="1"/>
</dbReference>
<dbReference type="Gene3D" id="1.10.3720.10">
    <property type="entry name" value="MetI-like"/>
    <property type="match status" value="1"/>
</dbReference>
<keyword evidence="12" id="KW-1185">Reference proteome</keyword>
<dbReference type="SUPFAM" id="SSF161098">
    <property type="entry name" value="MetI-like"/>
    <property type="match status" value="1"/>
</dbReference>
<dbReference type="InterPro" id="IPR010065">
    <property type="entry name" value="AA_ABC_transptr_permease_3TM"/>
</dbReference>
<keyword evidence="3 9" id="KW-0813">Transport</keyword>
<dbReference type="PROSITE" id="PS50928">
    <property type="entry name" value="ABC_TM1"/>
    <property type="match status" value="1"/>
</dbReference>
<dbReference type="InterPro" id="IPR035906">
    <property type="entry name" value="MetI-like_sf"/>
</dbReference>
<proteinExistence type="inferred from homology"/>
<accession>A0ABU0H9H5</accession>
<protein>
    <submittedName>
        <fullName evidence="11">Polar amino acid transport system permease protein</fullName>
    </submittedName>
</protein>
<feature type="transmembrane region" description="Helical" evidence="9">
    <location>
        <begin position="241"/>
        <end position="258"/>
    </location>
</feature>
<organism evidence="11 12">
    <name type="scientific">Kaistia dalseonensis</name>
    <dbReference type="NCBI Taxonomy" id="410840"/>
    <lineage>
        <taxon>Bacteria</taxon>
        <taxon>Pseudomonadati</taxon>
        <taxon>Pseudomonadota</taxon>
        <taxon>Alphaproteobacteria</taxon>
        <taxon>Hyphomicrobiales</taxon>
        <taxon>Kaistiaceae</taxon>
        <taxon>Kaistia</taxon>
    </lineage>
</organism>
<feature type="transmembrane region" description="Helical" evidence="9">
    <location>
        <begin position="38"/>
        <end position="55"/>
    </location>
</feature>
<comment type="subcellular location">
    <subcellularLocation>
        <location evidence="1">Cell inner membrane</location>
        <topology evidence="1">Multi-pass membrane protein</topology>
    </subcellularLocation>
    <subcellularLocation>
        <location evidence="9">Cell membrane</location>
        <topology evidence="9">Multi-pass membrane protein</topology>
    </subcellularLocation>
</comment>
<name>A0ABU0H9H5_9HYPH</name>
<comment type="similarity">
    <text evidence="2">Belongs to the binding-protein-dependent transport system permease family. HisMQ subfamily.</text>
</comment>
<reference evidence="11 12" key="1">
    <citation type="submission" date="2023-07" db="EMBL/GenBank/DDBJ databases">
        <title>Genomic Encyclopedia of Type Strains, Phase IV (KMG-IV): sequencing the most valuable type-strain genomes for metagenomic binning, comparative biology and taxonomic classification.</title>
        <authorList>
            <person name="Goeker M."/>
        </authorList>
    </citation>
    <scope>NUCLEOTIDE SEQUENCE [LARGE SCALE GENOMIC DNA]</scope>
    <source>
        <strain evidence="11 12">B6-8</strain>
    </source>
</reference>
<evidence type="ECO:0000256" key="8">
    <source>
        <dbReference type="ARBA" id="ARBA00023136"/>
    </source>
</evidence>
<dbReference type="Proteomes" id="UP001241603">
    <property type="component" value="Unassembled WGS sequence"/>
</dbReference>
<evidence type="ECO:0000259" key="10">
    <source>
        <dbReference type="PROSITE" id="PS50928"/>
    </source>
</evidence>
<evidence type="ECO:0000256" key="1">
    <source>
        <dbReference type="ARBA" id="ARBA00004429"/>
    </source>
</evidence>
<keyword evidence="6" id="KW-0029">Amino-acid transport</keyword>
<dbReference type="InterPro" id="IPR043429">
    <property type="entry name" value="ArtM/GltK/GlnP/TcyL/YhdX-like"/>
</dbReference>
<dbReference type="CDD" id="cd06261">
    <property type="entry name" value="TM_PBP2"/>
    <property type="match status" value="1"/>
</dbReference>
<dbReference type="RefSeq" id="WP_266349056.1">
    <property type="nucleotide sequence ID" value="NZ_JAPKNG010000003.1"/>
</dbReference>
<evidence type="ECO:0000256" key="4">
    <source>
        <dbReference type="ARBA" id="ARBA00022475"/>
    </source>
</evidence>
<gene>
    <name evidence="11" type="ORF">QO014_002541</name>
</gene>
<dbReference type="Pfam" id="PF00528">
    <property type="entry name" value="BPD_transp_1"/>
    <property type="match status" value="1"/>
</dbReference>
<evidence type="ECO:0000256" key="7">
    <source>
        <dbReference type="ARBA" id="ARBA00022989"/>
    </source>
</evidence>
<dbReference type="InterPro" id="IPR000515">
    <property type="entry name" value="MetI-like"/>
</dbReference>
<sequence>MLQDTARRAREPIADAAVNDGRAGDDLIVVPGRHIGRWVAAGFLLAIVGLVAWSVSTNPNFNWPIVAHYLFDPLVLQGAWMTLWLTIVVMIVGILLGIVLAVMHISDNVVLSSVSGAYIWFFRGTPVMVQLIFWYNLAALYPRYFLGIPFLGITLADGSVNDLITPYTAAVLCLGLNEAAYMAEIIRAGILSIESGQDDAARALGMRRGLIMRRIIIPQAMRTIIPPTGNQVIGMLKGTSIVSIIALGDLLYSVQMVYSRTYQTIPLLLVACFWYLVITTVLTAIQSRIERRMGRSQHRSSAKRNPLLSLIPFMSARTKGASAVPGLPTP</sequence>
<evidence type="ECO:0000313" key="12">
    <source>
        <dbReference type="Proteomes" id="UP001241603"/>
    </source>
</evidence>
<feature type="transmembrane region" description="Helical" evidence="9">
    <location>
        <begin position="83"/>
        <end position="105"/>
    </location>
</feature>
<evidence type="ECO:0000313" key="11">
    <source>
        <dbReference type="EMBL" id="MDQ0438149.1"/>
    </source>
</evidence>
<evidence type="ECO:0000256" key="9">
    <source>
        <dbReference type="RuleBase" id="RU363032"/>
    </source>
</evidence>
<dbReference type="NCBIfam" id="TIGR01726">
    <property type="entry name" value="HEQRo_perm_3TM"/>
    <property type="match status" value="1"/>
</dbReference>
<feature type="domain" description="ABC transmembrane type-1" evidence="10">
    <location>
        <begin position="79"/>
        <end position="286"/>
    </location>
</feature>
<comment type="caution">
    <text evidence="11">The sequence shown here is derived from an EMBL/GenBank/DDBJ whole genome shotgun (WGS) entry which is preliminary data.</text>
</comment>
<evidence type="ECO:0000256" key="6">
    <source>
        <dbReference type="ARBA" id="ARBA00022970"/>
    </source>
</evidence>
<keyword evidence="5 9" id="KW-0812">Transmembrane</keyword>
<dbReference type="PANTHER" id="PTHR30614:SF0">
    <property type="entry name" value="L-CYSTINE TRANSPORT SYSTEM PERMEASE PROTEIN TCYL"/>
    <property type="match status" value="1"/>
</dbReference>
<evidence type="ECO:0000256" key="3">
    <source>
        <dbReference type="ARBA" id="ARBA00022448"/>
    </source>
</evidence>
<feature type="transmembrane region" description="Helical" evidence="9">
    <location>
        <begin position="264"/>
        <end position="285"/>
    </location>
</feature>